<evidence type="ECO:0000259" key="8">
    <source>
        <dbReference type="Pfam" id="PF02397"/>
    </source>
</evidence>
<dbReference type="Proteomes" id="UP000025229">
    <property type="component" value="Chromosome"/>
</dbReference>
<feature type="transmembrane region" description="Helical" evidence="7">
    <location>
        <begin position="133"/>
        <end position="152"/>
    </location>
</feature>
<dbReference type="KEGG" id="rrd:RradSPS_0459"/>
<proteinExistence type="inferred from homology"/>
<dbReference type="AlphaFoldDB" id="A0A023WZT3"/>
<evidence type="ECO:0000256" key="4">
    <source>
        <dbReference type="ARBA" id="ARBA00022692"/>
    </source>
</evidence>
<comment type="similarity">
    <text evidence="2">Belongs to the bacterial sugar transferase family.</text>
</comment>
<accession>A0A023WZT3</accession>
<feature type="transmembrane region" description="Helical" evidence="7">
    <location>
        <begin position="79"/>
        <end position="100"/>
    </location>
</feature>
<organism evidence="9 11">
    <name type="scientific">Rubrobacter radiotolerans</name>
    <name type="common">Arthrobacter radiotolerans</name>
    <dbReference type="NCBI Taxonomy" id="42256"/>
    <lineage>
        <taxon>Bacteria</taxon>
        <taxon>Bacillati</taxon>
        <taxon>Actinomycetota</taxon>
        <taxon>Rubrobacteria</taxon>
        <taxon>Rubrobacterales</taxon>
        <taxon>Rubrobacteraceae</taxon>
        <taxon>Rubrobacter</taxon>
    </lineage>
</organism>
<feature type="transmembrane region" description="Helical" evidence="7">
    <location>
        <begin position="42"/>
        <end position="67"/>
    </location>
</feature>
<dbReference type="InterPro" id="IPR017475">
    <property type="entry name" value="EPS_sugar_tfrase"/>
</dbReference>
<dbReference type="GO" id="GO:0016020">
    <property type="term" value="C:membrane"/>
    <property type="evidence" value="ECO:0007669"/>
    <property type="project" value="UniProtKB-SubCell"/>
</dbReference>
<dbReference type="STRING" id="42256.RradSPS_0459"/>
<dbReference type="GO" id="GO:0016780">
    <property type="term" value="F:phosphotransferase activity, for other substituted phosphate groups"/>
    <property type="evidence" value="ECO:0007669"/>
    <property type="project" value="TreeGrafter"/>
</dbReference>
<dbReference type="NCBIfam" id="TIGR03025">
    <property type="entry name" value="EPS_sugtrans"/>
    <property type="match status" value="1"/>
</dbReference>
<reference evidence="10" key="2">
    <citation type="submission" date="2023-11" db="EMBL/GenBank/DDBJ databases">
        <title>MicrobeMod: A computational toolkit for identifying prokaryotic methylation and restriction-modification with nanopore sequencing.</title>
        <authorList>
            <person name="Crits-Christoph A."/>
            <person name="Kang S.C."/>
            <person name="Lee H."/>
            <person name="Ostrov N."/>
        </authorList>
    </citation>
    <scope>NUCLEOTIDE SEQUENCE</scope>
    <source>
        <strain evidence="10">ATCC 51242</strain>
    </source>
</reference>
<keyword evidence="11" id="KW-1185">Reference proteome</keyword>
<evidence type="ECO:0000256" key="6">
    <source>
        <dbReference type="ARBA" id="ARBA00023136"/>
    </source>
</evidence>
<keyword evidence="4 7" id="KW-0812">Transmembrane</keyword>
<comment type="subcellular location">
    <subcellularLocation>
        <location evidence="1">Membrane</location>
        <topology evidence="1">Multi-pass membrane protein</topology>
    </subcellularLocation>
</comment>
<dbReference type="Proteomes" id="UP001281130">
    <property type="component" value="Unassembled WGS sequence"/>
</dbReference>
<evidence type="ECO:0000313" key="10">
    <source>
        <dbReference type="EMBL" id="MDX5893159.1"/>
    </source>
</evidence>
<keyword evidence="5 7" id="KW-1133">Transmembrane helix</keyword>
<dbReference type="PANTHER" id="PTHR30576">
    <property type="entry name" value="COLANIC BIOSYNTHESIS UDP-GLUCOSE LIPID CARRIER TRANSFERASE"/>
    <property type="match status" value="1"/>
</dbReference>
<feature type="transmembrane region" description="Helical" evidence="7">
    <location>
        <begin position="107"/>
        <end position="127"/>
    </location>
</feature>
<evidence type="ECO:0000256" key="1">
    <source>
        <dbReference type="ARBA" id="ARBA00004141"/>
    </source>
</evidence>
<dbReference type="HOGENOM" id="CLU_024920_3_3_11"/>
<evidence type="ECO:0000313" key="9">
    <source>
        <dbReference type="EMBL" id="AHY45742.1"/>
    </source>
</evidence>
<dbReference type="PANTHER" id="PTHR30576:SF10">
    <property type="entry name" value="SLL5057 PROTEIN"/>
    <property type="match status" value="1"/>
</dbReference>
<feature type="transmembrane region" description="Helical" evidence="7">
    <location>
        <begin position="292"/>
        <end position="313"/>
    </location>
</feature>
<evidence type="ECO:0000256" key="2">
    <source>
        <dbReference type="ARBA" id="ARBA00006464"/>
    </source>
</evidence>
<keyword evidence="6 7" id="KW-0472">Membrane</keyword>
<dbReference type="eggNOG" id="COG2148">
    <property type="taxonomic scope" value="Bacteria"/>
</dbReference>
<evidence type="ECO:0000256" key="7">
    <source>
        <dbReference type="SAM" id="Phobius"/>
    </source>
</evidence>
<dbReference type="EMBL" id="JAWXXX010000001">
    <property type="protein sequence ID" value="MDX5893159.1"/>
    <property type="molecule type" value="Genomic_DNA"/>
</dbReference>
<evidence type="ECO:0000256" key="3">
    <source>
        <dbReference type="ARBA" id="ARBA00022679"/>
    </source>
</evidence>
<evidence type="ECO:0000256" key="5">
    <source>
        <dbReference type="ARBA" id="ARBA00022989"/>
    </source>
</evidence>
<dbReference type="EMBL" id="CP007514">
    <property type="protein sequence ID" value="AHY45742.1"/>
    <property type="molecule type" value="Genomic_DNA"/>
</dbReference>
<sequence length="480" mass="51344">MAGRFPSGDPEALKRTGRSTAGESLAGRVVGRLFSGTAASRLFGRATIMTADALAFLGSLALAVTLVPGGTVVGGVLSLAPLLLVVWFAVLSAHNLYGWVPPERRSIGSLVAALLWCVAILAVGSLLYPESGFVAAEVVLAGALVVGSGLVVHRTYVRGVALIYRSGLGRIPTVVLGPPEERERVKRLLAGGAYAYAGGMSPGERCLVRLRHLLEATGARSVVLSDGADLAAGELGELLRSMRLRGVRVMAAPAGPSLVESGTLVPGGEGLFEVRPPLSGEAGRYAKRSLDVALSLSMLALLLPALVAISAVIRTQSPGPALFRQLRAGADGVPFVCYKFRSMYADAGERQAALERSNEARGAFFKMRRDPRVTPVGRFLRRWSLDELPQLLNVLKGEMSLVGPRPLPLRDCRRMSEREKRRLAAVPGLTGLWQISGRSDLPFEEMLRLDLHYIENWSLALDASILLRTVWAVFHGRGAY</sequence>
<keyword evidence="3 9" id="KW-0808">Transferase</keyword>
<reference evidence="9 11" key="1">
    <citation type="submission" date="2014-03" db="EMBL/GenBank/DDBJ databases">
        <title>Complete genome sequence of the Radio-Resistant Rubrobacter radiotolerans RSPS-4.</title>
        <authorList>
            <person name="Egas C.C."/>
            <person name="Barroso C.C."/>
            <person name="Froufe H.J.C."/>
            <person name="Pacheco J.J."/>
            <person name="Albuquerque L.L."/>
            <person name="da Costa M.M.S."/>
        </authorList>
    </citation>
    <scope>NUCLEOTIDE SEQUENCE [LARGE SCALE GENOMIC DNA]</scope>
    <source>
        <strain evidence="9 11">RSPS-4</strain>
    </source>
</reference>
<dbReference type="Pfam" id="PF02397">
    <property type="entry name" value="Bac_transf"/>
    <property type="match status" value="1"/>
</dbReference>
<dbReference type="InterPro" id="IPR003362">
    <property type="entry name" value="Bact_transf"/>
</dbReference>
<feature type="domain" description="Bacterial sugar transferase" evidence="8">
    <location>
        <begin position="287"/>
        <end position="474"/>
    </location>
</feature>
<protein>
    <submittedName>
        <fullName evidence="9">Exopolysaccharide biosynthesis polyprenyl glycosylphosphotransferase</fullName>
    </submittedName>
</protein>
<evidence type="ECO:0000313" key="11">
    <source>
        <dbReference type="Proteomes" id="UP000025229"/>
    </source>
</evidence>
<dbReference type="RefSeq" id="WP_143533824.1">
    <property type="nucleotide sequence ID" value="NZ_JAWXXX010000001.1"/>
</dbReference>
<gene>
    <name evidence="9" type="ORF">RradSPS_0459</name>
    <name evidence="10" type="ORF">SIL72_03850</name>
</gene>
<name>A0A023WZT3_RUBRA</name>